<evidence type="ECO:0000313" key="10">
    <source>
        <dbReference type="Ensembl" id="ENSSHAP00000011719.1"/>
    </source>
</evidence>
<protein>
    <recommendedName>
        <fullName evidence="7">Cilia- and flagella-associated protein 53</fullName>
    </recommendedName>
</protein>
<dbReference type="GO" id="GO:0030030">
    <property type="term" value="P:cell projection organization"/>
    <property type="evidence" value="ECO:0007669"/>
    <property type="project" value="UniProtKB-KW"/>
</dbReference>
<dbReference type="Proteomes" id="UP000007648">
    <property type="component" value="Unassembled WGS sequence"/>
</dbReference>
<evidence type="ECO:0000256" key="2">
    <source>
        <dbReference type="ARBA" id="ARBA00022794"/>
    </source>
</evidence>
<dbReference type="Ensembl" id="ENSSHAT00000011815.2">
    <property type="protein sequence ID" value="ENSSHAP00000011719.1"/>
    <property type="gene ID" value="ENSSHAG00000010062.2"/>
</dbReference>
<evidence type="ECO:0000256" key="3">
    <source>
        <dbReference type="ARBA" id="ARBA00023054"/>
    </source>
</evidence>
<keyword evidence="5" id="KW-0966">Cell projection</keyword>
<evidence type="ECO:0000256" key="4">
    <source>
        <dbReference type="ARBA" id="ARBA00023069"/>
    </source>
</evidence>
<sequence>MERVLPREVKGATPFVVALRARPPKDQQAEKHLRKLRHDTYKKEAIENAMKENEKFHLGIEWDMHIDRISMNKNVQRQVEDAMQGVLLNTEERRNRLRELLEAEENQYLAEIQMKENSIKIRQDEMRRKVGVLKEAREKDRQDFVAKKRDQQFRAQCDELRLLLFQIHAKRVNEEREVQVAFNEELRRQKMLEEKLFADLWEHDRLAKEKRAADEASEKAKRDEQTLLCLNAQMASIMAQNQEAKRVKEEEALILEENIAQLKLERERERLEMKQRMRQMRDILQQALQDRNERLAQERAEELYLDNKFLEVARQETQDETEELRQKKEDLEREGKLYQAYLNQYRELKELDEERTDKIIAAEAEKIIAKQDLQVKLEKDARKRLMDDVLATRRLQVIEKMEREEKEKCLDEELIMKGFEELNCEDAENYARKFGETLEYRENLQAQIEHQQQLREAEKEAERKEYEAGLEARKEFGEKIQEALAKYEADQERLHPFRRTSSKENRFPC</sequence>
<dbReference type="GeneID" id="100920953"/>
<feature type="domain" description="Trichohyalin-plectin-homology" evidence="9">
    <location>
        <begin position="154"/>
        <end position="485"/>
    </location>
</feature>
<evidence type="ECO:0000256" key="7">
    <source>
        <dbReference type="ARBA" id="ARBA00033773"/>
    </source>
</evidence>
<dbReference type="CTD" id="220136"/>
<gene>
    <name evidence="10" type="primary">CFAP53</name>
</gene>
<keyword evidence="2" id="KW-0970">Cilium biogenesis/degradation</keyword>
<dbReference type="AlphaFoldDB" id="G3W8G4"/>
<evidence type="ECO:0000259" key="9">
    <source>
        <dbReference type="Pfam" id="PF13868"/>
    </source>
</evidence>
<dbReference type="OrthoDB" id="75950at2759"/>
<dbReference type="GO" id="GO:0005929">
    <property type="term" value="C:cilium"/>
    <property type="evidence" value="ECO:0007669"/>
    <property type="project" value="UniProtKB-SubCell"/>
</dbReference>
<dbReference type="InterPro" id="IPR043597">
    <property type="entry name" value="TPH_dom"/>
</dbReference>
<dbReference type="Pfam" id="PF13868">
    <property type="entry name" value="TPH"/>
    <property type="match status" value="1"/>
</dbReference>
<comment type="subcellular location">
    <subcellularLocation>
        <location evidence="1">Cell projection</location>
        <location evidence="1">Cilium</location>
    </subcellularLocation>
</comment>
<evidence type="ECO:0000256" key="6">
    <source>
        <dbReference type="ARBA" id="ARBA00033747"/>
    </source>
</evidence>
<feature type="coiled-coil region" evidence="8">
    <location>
        <begin position="440"/>
        <end position="467"/>
    </location>
</feature>
<evidence type="ECO:0000256" key="5">
    <source>
        <dbReference type="ARBA" id="ARBA00023273"/>
    </source>
</evidence>
<dbReference type="GO" id="GO:0005856">
    <property type="term" value="C:cytoskeleton"/>
    <property type="evidence" value="ECO:0007669"/>
    <property type="project" value="UniProtKB-ARBA"/>
</dbReference>
<dbReference type="FunCoup" id="G3W8G4">
    <property type="interactions" value="4"/>
</dbReference>
<keyword evidence="4" id="KW-0969">Cilium</keyword>
<reference evidence="10 11" key="1">
    <citation type="journal article" date="2011" name="Proc. Natl. Acad. Sci. U.S.A.">
        <title>Genetic diversity and population structure of the endangered marsupial Sarcophilus harrisii (Tasmanian devil).</title>
        <authorList>
            <person name="Miller W."/>
            <person name="Hayes V.M."/>
            <person name="Ratan A."/>
            <person name="Petersen D.C."/>
            <person name="Wittekindt N.E."/>
            <person name="Miller J."/>
            <person name="Walenz B."/>
            <person name="Knight J."/>
            <person name="Qi J."/>
            <person name="Zhao F."/>
            <person name="Wang Q."/>
            <person name="Bedoya-Reina O.C."/>
            <person name="Katiyar N."/>
            <person name="Tomsho L.P."/>
            <person name="Kasson L.M."/>
            <person name="Hardie R.A."/>
            <person name="Woodbridge P."/>
            <person name="Tindall E.A."/>
            <person name="Bertelsen M.F."/>
            <person name="Dixon D."/>
            <person name="Pyecroft S."/>
            <person name="Helgen K.M."/>
            <person name="Lesk A.M."/>
            <person name="Pringle T.H."/>
            <person name="Patterson N."/>
            <person name="Zhang Y."/>
            <person name="Kreiss A."/>
            <person name="Woods G.M."/>
            <person name="Jones M.E."/>
            <person name="Schuster S.C."/>
        </authorList>
    </citation>
    <scope>NUCLEOTIDE SEQUENCE [LARGE SCALE GENOMIC DNA]</scope>
</reference>
<dbReference type="InParanoid" id="G3W8G4"/>
<keyword evidence="3 8" id="KW-0175">Coiled coil</keyword>
<organism evidence="10 11">
    <name type="scientific">Sarcophilus harrisii</name>
    <name type="common">Tasmanian devil</name>
    <name type="synonym">Sarcophilus laniarius</name>
    <dbReference type="NCBI Taxonomy" id="9305"/>
    <lineage>
        <taxon>Eukaryota</taxon>
        <taxon>Metazoa</taxon>
        <taxon>Chordata</taxon>
        <taxon>Craniata</taxon>
        <taxon>Vertebrata</taxon>
        <taxon>Euteleostomi</taxon>
        <taxon>Mammalia</taxon>
        <taxon>Metatheria</taxon>
        <taxon>Dasyuromorphia</taxon>
        <taxon>Dasyuridae</taxon>
        <taxon>Sarcophilus</taxon>
    </lineage>
</organism>
<dbReference type="PANTHER" id="PTHR31183:SF1">
    <property type="entry name" value="CILIA- AND FLAGELLA-ASSOCIATED PROTEIN 53"/>
    <property type="match status" value="1"/>
</dbReference>
<dbReference type="PANTHER" id="PTHR31183">
    <property type="entry name" value="TRICHOPLEIN KERATIN FILAMENT-BINDING PROTEIN FAMILY MEMBER"/>
    <property type="match status" value="1"/>
</dbReference>
<accession>G3W8G4</accession>
<proteinExistence type="inferred from homology"/>
<keyword evidence="11" id="KW-1185">Reference proteome</keyword>
<feature type="coiled-coil region" evidence="8">
    <location>
        <begin position="87"/>
        <end position="118"/>
    </location>
</feature>
<comment type="similarity">
    <text evidence="6">Belongs to the CFAP53 family.</text>
</comment>
<dbReference type="GeneTree" id="ENSGT01120000273339"/>
<evidence type="ECO:0000313" key="11">
    <source>
        <dbReference type="Proteomes" id="UP000007648"/>
    </source>
</evidence>
<dbReference type="RefSeq" id="XP_012396617.1">
    <property type="nucleotide sequence ID" value="XM_012541163.2"/>
</dbReference>
<evidence type="ECO:0000256" key="8">
    <source>
        <dbReference type="SAM" id="Coils"/>
    </source>
</evidence>
<feature type="coiled-coil region" evidence="8">
    <location>
        <begin position="203"/>
        <end position="334"/>
    </location>
</feature>
<dbReference type="InterPro" id="IPR043596">
    <property type="entry name" value="CFAP53/TCHP"/>
</dbReference>
<dbReference type="KEGG" id="shr:100920953"/>
<name>G3W8G4_SARHA</name>
<reference evidence="10" key="3">
    <citation type="submission" date="2025-09" db="UniProtKB">
        <authorList>
            <consortium name="Ensembl"/>
        </authorList>
    </citation>
    <scope>IDENTIFICATION</scope>
</reference>
<reference evidence="10" key="2">
    <citation type="submission" date="2025-08" db="UniProtKB">
        <authorList>
            <consortium name="Ensembl"/>
        </authorList>
    </citation>
    <scope>IDENTIFICATION</scope>
</reference>
<evidence type="ECO:0000256" key="1">
    <source>
        <dbReference type="ARBA" id="ARBA00004138"/>
    </source>
</evidence>